<sequence length="848" mass="94324">MDPLDSGMRYSPRTPEDWDTSVQFLPASDTKKLEKSRISCGMAVAITVVVLSVIIALIAGLLVWHFQLRKGESIKKLYSGSMRITNQRFQEAYENPNSSAFQGLATKVVQQLKVMYSKKPQVYKYYKGSTVQAFSEGIDVTQQNVVAYYMSEFRVPEDQEEAVDKGMTTNEDVDVSYARRGRMPSSTLFIEDVVSGAMDSRMVSGKAQRRHTYHTRNGQNCTVQSPGFPDSPYPPNSFIEWELRADPGYRVKLDFTNFQLEDDCGKDFIKVYDSLIAMERHVMAEKCGTYPPNEPLSFISSGNVMLLTLVTNEVKDYPGFRAQVSQVPKNIACGGKLKGVNGTLGSPSFPSHYPPSLTCVWDIEVPKGKSVKVQFSKFFMSEPGLGVSKCSKDYVEINQAKLCGVRPQNTVMSSKSNTMQVKFFSDMSYVDQGFTAEFEAFDPSDPCPAKFQCDNNLCIEPKLRCDGWDDCGDNSDERKCTCEKEQLQCKNSLCKPKLWQCDGVNDCGDNTDEEDCGACKSDEFMCQNERCIPDKKRCDGNNDCGDGSDELNCGRTAVVSCTEYTYKCKNGRCINKLNPECDSEEDCEDGSDEANCNCGMRPYRSSRIVGGQAAREGEWPWQVSLHTKEKGHVCGASVISDRWLITAAHCVQDIHDDTKYSQPGVWQVFLGLHNQHVIGKATVQRKLKSIIQHPSYSRYTFANDIALMELETPVLLNNNIWPICLPTASYSFPSGTNVWITGWGANREGGSAVEVLQKAEVRIINGTVCKKLMKDQITPDMMCAGVLGGGVDACQGDSGGPLSFLSPHGRYFLAGVVSWGDGCARRNKPGIYTRITEFRGWIKEKTGV</sequence>
<feature type="disulfide bond" evidence="13">
    <location>
        <begin position="538"/>
        <end position="553"/>
    </location>
</feature>
<dbReference type="InterPro" id="IPR036055">
    <property type="entry name" value="LDL_receptor-like_sf"/>
</dbReference>
<keyword evidence="5 11" id="KW-0720">Serine protease</keyword>
<dbReference type="PROSITE" id="PS00134">
    <property type="entry name" value="TRYPSIN_HIS"/>
    <property type="match status" value="1"/>
</dbReference>
<dbReference type="InterPro" id="IPR017051">
    <property type="entry name" value="Peptidase_S1A_matripase"/>
</dbReference>
<feature type="disulfide bond" evidence="13">
    <location>
        <begin position="561"/>
        <end position="573"/>
    </location>
</feature>
<dbReference type="InterPro" id="IPR001254">
    <property type="entry name" value="Trypsin_dom"/>
</dbReference>
<dbReference type="InterPro" id="IPR035914">
    <property type="entry name" value="Sperma_CUB_dom_sf"/>
</dbReference>
<dbReference type="SUPFAM" id="SSF57424">
    <property type="entry name" value="LDL receptor-like module"/>
    <property type="match status" value="4"/>
</dbReference>
<dbReference type="SUPFAM" id="SSF49854">
    <property type="entry name" value="Spermadhesin, CUB domain"/>
    <property type="match status" value="2"/>
</dbReference>
<feature type="disulfide bond" evidence="13">
    <location>
        <begin position="519"/>
        <end position="531"/>
    </location>
</feature>
<dbReference type="PANTHER" id="PTHR24252">
    <property type="entry name" value="ACROSIN-RELATED"/>
    <property type="match status" value="1"/>
</dbReference>
<feature type="disulfide bond" evidence="13">
    <location>
        <begin position="465"/>
        <end position="480"/>
    </location>
</feature>
<feature type="domain" description="CUB" evidence="15">
    <location>
        <begin position="333"/>
        <end position="441"/>
    </location>
</feature>
<comment type="similarity">
    <text evidence="11">Belongs to the peptidase S1 family.</text>
</comment>
<dbReference type="InterPro" id="IPR009003">
    <property type="entry name" value="Peptidase_S1_PA"/>
</dbReference>
<comment type="caution">
    <text evidence="18">The sequence shown here is derived from an EMBL/GenBank/DDBJ whole genome shotgun (WGS) entry which is preliminary data.</text>
</comment>
<dbReference type="Gene3D" id="2.60.120.290">
    <property type="entry name" value="Spermadhesin, CUB domain"/>
    <property type="match status" value="2"/>
</dbReference>
<dbReference type="PIRSF" id="PIRSF036370">
    <property type="entry name" value="ST14"/>
    <property type="match status" value="1"/>
</dbReference>
<comment type="subcellular location">
    <subcellularLocation>
        <location evidence="1">Membrane</location>
        <topology evidence="1">Single-pass type II membrane protein</topology>
    </subcellularLocation>
</comment>
<comment type="function">
    <text evidence="11">Exhibits trypsin-like activity as defined by cleavage of synthetic substrates with Arg or Lys as the P1 site.</text>
</comment>
<feature type="disulfide bond" evidence="13">
    <location>
        <begin position="501"/>
        <end position="516"/>
    </location>
</feature>
<feature type="domain" description="CUB" evidence="15">
    <location>
        <begin position="203"/>
        <end position="327"/>
    </location>
</feature>
<dbReference type="InterPro" id="IPR000859">
    <property type="entry name" value="CUB_dom"/>
</dbReference>
<comment type="catalytic activity">
    <reaction evidence="11">
        <text>Cleaves various synthetic substrates with Arg or Lys at the P1 position and prefers small side-chain amino acids, such as Ala and Gly, at the P2 position.</text>
        <dbReference type="EC" id="3.4.21.109"/>
    </reaction>
</comment>
<dbReference type="InterPro" id="IPR002172">
    <property type="entry name" value="LDrepeatLR_classA_rpt"/>
</dbReference>
<dbReference type="PROSITE" id="PS50240">
    <property type="entry name" value="TRYPSIN_DOM"/>
    <property type="match status" value="1"/>
</dbReference>
<feature type="active site" description="Charge relay system" evidence="12">
    <location>
        <position position="704"/>
    </location>
</feature>
<dbReference type="PRINTS" id="PR00261">
    <property type="entry name" value="LDLRECEPTOR"/>
</dbReference>
<evidence type="ECO:0000256" key="10">
    <source>
        <dbReference type="ARBA" id="ARBA00023180"/>
    </source>
</evidence>
<evidence type="ECO:0000259" key="17">
    <source>
        <dbReference type="PROSITE" id="PS50240"/>
    </source>
</evidence>
<dbReference type="EC" id="3.4.21.109" evidence="11"/>
<evidence type="ECO:0000256" key="4">
    <source>
        <dbReference type="ARBA" id="ARBA00022801"/>
    </source>
</evidence>
<dbReference type="SMART" id="SM00192">
    <property type="entry name" value="LDLa"/>
    <property type="match status" value="4"/>
</dbReference>
<dbReference type="InterPro" id="IPR023415">
    <property type="entry name" value="LDLR_class-A_CS"/>
</dbReference>
<reference evidence="18" key="1">
    <citation type="submission" date="2021-01" db="EMBL/GenBank/DDBJ databases">
        <authorList>
            <person name="Zahm M."/>
            <person name="Roques C."/>
            <person name="Cabau C."/>
            <person name="Klopp C."/>
            <person name="Donnadieu C."/>
            <person name="Jouanno E."/>
            <person name="Lampietro C."/>
            <person name="Louis A."/>
            <person name="Herpin A."/>
            <person name="Echchiki A."/>
            <person name="Berthelot C."/>
            <person name="Parey E."/>
            <person name="Roest-Crollius H."/>
            <person name="Braasch I."/>
            <person name="Postlethwait J."/>
            <person name="Bobe J."/>
            <person name="Montfort J."/>
            <person name="Bouchez O."/>
            <person name="Begum T."/>
            <person name="Mejri S."/>
            <person name="Adams A."/>
            <person name="Chen W.-J."/>
            <person name="Guiguen Y."/>
        </authorList>
    </citation>
    <scope>NUCLEOTIDE SEQUENCE</scope>
    <source>
        <tissue evidence="18">Blood</tissue>
    </source>
</reference>
<evidence type="ECO:0000256" key="7">
    <source>
        <dbReference type="ARBA" id="ARBA00022989"/>
    </source>
</evidence>
<name>A0A8T3E3F4_9TELE</name>
<comment type="caution">
    <text evidence="13">Lacks conserved residue(s) required for the propagation of feature annotation.</text>
</comment>
<keyword evidence="10" id="KW-0325">Glycoprotein</keyword>
<gene>
    <name evidence="18" type="ORF">AGOR_G00030570</name>
</gene>
<dbReference type="SMART" id="SM00042">
    <property type="entry name" value="CUB"/>
    <property type="match status" value="2"/>
</dbReference>
<feature type="disulfide bond" evidence="13">
    <location>
        <begin position="482"/>
        <end position="494"/>
    </location>
</feature>
<keyword evidence="9 13" id="KW-1015">Disulfide bond</keyword>
<feature type="disulfide bond" evidence="13">
    <location>
        <begin position="581"/>
        <end position="596"/>
    </location>
</feature>
<dbReference type="OrthoDB" id="6380398at2759"/>
<evidence type="ECO:0000259" key="15">
    <source>
        <dbReference type="PROSITE" id="PS01180"/>
    </source>
</evidence>
<dbReference type="PROSITE" id="PS50068">
    <property type="entry name" value="LDLRA_2"/>
    <property type="match status" value="4"/>
</dbReference>
<dbReference type="SUPFAM" id="SSF50494">
    <property type="entry name" value="Trypsin-like serine proteases"/>
    <property type="match status" value="1"/>
</dbReference>
<evidence type="ECO:0000256" key="6">
    <source>
        <dbReference type="ARBA" id="ARBA00022968"/>
    </source>
</evidence>
<evidence type="ECO:0000256" key="11">
    <source>
        <dbReference type="PIRNR" id="PIRNR036370"/>
    </source>
</evidence>
<dbReference type="CDD" id="cd00190">
    <property type="entry name" value="Tryp_SPc"/>
    <property type="match status" value="1"/>
</dbReference>
<dbReference type="GO" id="GO:0006508">
    <property type="term" value="P:proteolysis"/>
    <property type="evidence" value="ECO:0007669"/>
    <property type="project" value="UniProtKB-KW"/>
</dbReference>
<dbReference type="InterPro" id="IPR000082">
    <property type="entry name" value="SEA_dom"/>
</dbReference>
<feature type="disulfide bond" evidence="13">
    <location>
        <begin position="526"/>
        <end position="544"/>
    </location>
</feature>
<dbReference type="GO" id="GO:0016020">
    <property type="term" value="C:membrane"/>
    <property type="evidence" value="ECO:0007669"/>
    <property type="project" value="UniProtKB-SubCell"/>
</dbReference>
<evidence type="ECO:0000256" key="12">
    <source>
        <dbReference type="PIRSR" id="PIRSR036370-1"/>
    </source>
</evidence>
<feature type="disulfide bond" evidence="13">
    <location>
        <begin position="489"/>
        <end position="507"/>
    </location>
</feature>
<dbReference type="CDD" id="cd00112">
    <property type="entry name" value="LDLa"/>
    <property type="match status" value="4"/>
</dbReference>
<evidence type="ECO:0000313" key="18">
    <source>
        <dbReference type="EMBL" id="KAI1903763.1"/>
    </source>
</evidence>
<evidence type="ECO:0000256" key="5">
    <source>
        <dbReference type="ARBA" id="ARBA00022825"/>
    </source>
</evidence>
<dbReference type="Gene3D" id="2.40.10.10">
    <property type="entry name" value="Trypsin-like serine proteases"/>
    <property type="match status" value="2"/>
</dbReference>
<proteinExistence type="inferred from homology"/>
<feature type="transmembrane region" description="Helical" evidence="14">
    <location>
        <begin position="40"/>
        <end position="66"/>
    </location>
</feature>
<organism evidence="18 19">
    <name type="scientific">Albula goreensis</name>
    <dbReference type="NCBI Taxonomy" id="1534307"/>
    <lineage>
        <taxon>Eukaryota</taxon>
        <taxon>Metazoa</taxon>
        <taxon>Chordata</taxon>
        <taxon>Craniata</taxon>
        <taxon>Vertebrata</taxon>
        <taxon>Euteleostomi</taxon>
        <taxon>Actinopterygii</taxon>
        <taxon>Neopterygii</taxon>
        <taxon>Teleostei</taxon>
        <taxon>Albuliformes</taxon>
        <taxon>Albulidae</taxon>
        <taxon>Albula</taxon>
    </lineage>
</organism>
<feature type="disulfide bond" evidence="13">
    <location>
        <begin position="453"/>
        <end position="471"/>
    </location>
</feature>
<dbReference type="InterPro" id="IPR033116">
    <property type="entry name" value="TRYPSIN_SER"/>
</dbReference>
<dbReference type="PANTHER" id="PTHR24252:SF17">
    <property type="entry name" value="SUPPRESSOR OF TUMORIGENICITY 14 PROTEIN HOMOLOG-RELATED"/>
    <property type="match status" value="1"/>
</dbReference>
<dbReference type="EMBL" id="JAERUA010000002">
    <property type="protein sequence ID" value="KAI1903763.1"/>
    <property type="molecule type" value="Genomic_DNA"/>
</dbReference>
<evidence type="ECO:0000256" key="3">
    <source>
        <dbReference type="ARBA" id="ARBA00022692"/>
    </source>
</evidence>
<keyword evidence="6" id="KW-0735">Signal-anchor</keyword>
<keyword evidence="3 14" id="KW-0812">Transmembrane</keyword>
<protein>
    <recommendedName>
        <fullName evidence="11">Suppressor of tumorigenicity 14 protein homolog</fullName>
        <ecNumber evidence="11">3.4.21.109</ecNumber>
    </recommendedName>
    <alternativeName>
        <fullName evidence="11">Serine protease 14</fullName>
    </alternativeName>
</protein>
<dbReference type="Gene3D" id="4.10.400.10">
    <property type="entry name" value="Low-density Lipoprotein Receptor"/>
    <property type="match status" value="4"/>
</dbReference>
<evidence type="ECO:0000256" key="2">
    <source>
        <dbReference type="ARBA" id="ARBA00022670"/>
    </source>
</evidence>
<evidence type="ECO:0000256" key="9">
    <source>
        <dbReference type="ARBA" id="ARBA00023157"/>
    </source>
</evidence>
<dbReference type="InterPro" id="IPR043504">
    <property type="entry name" value="Peptidase_S1_PA_chymotrypsin"/>
</dbReference>
<keyword evidence="2 11" id="KW-0645">Protease</keyword>
<feature type="domain" description="Peptidase S1" evidence="17">
    <location>
        <begin position="608"/>
        <end position="847"/>
    </location>
</feature>
<feature type="domain" description="SEA" evidence="16">
    <location>
        <begin position="74"/>
        <end position="185"/>
    </location>
</feature>
<dbReference type="PROSITE" id="PS01180">
    <property type="entry name" value="CUB"/>
    <property type="match status" value="2"/>
</dbReference>
<keyword evidence="4 11" id="KW-0378">Hydrolase</keyword>
<dbReference type="AlphaFoldDB" id="A0A8T3E3F4"/>
<dbReference type="Proteomes" id="UP000829720">
    <property type="component" value="Unassembled WGS sequence"/>
</dbReference>
<dbReference type="FunFam" id="4.10.400.10:FF:000065">
    <property type="entry name" value="Transmembrane protease serine 7"/>
    <property type="match status" value="2"/>
</dbReference>
<dbReference type="SUPFAM" id="SSF82671">
    <property type="entry name" value="SEA domain"/>
    <property type="match status" value="1"/>
</dbReference>
<dbReference type="CDD" id="cd00041">
    <property type="entry name" value="CUB"/>
    <property type="match status" value="2"/>
</dbReference>
<dbReference type="GO" id="GO:0004252">
    <property type="term" value="F:serine-type endopeptidase activity"/>
    <property type="evidence" value="ECO:0007669"/>
    <property type="project" value="InterPro"/>
</dbReference>
<dbReference type="Pfam" id="PF00089">
    <property type="entry name" value="Trypsin"/>
    <property type="match status" value="1"/>
</dbReference>
<dbReference type="PROSITE" id="PS50024">
    <property type="entry name" value="SEA"/>
    <property type="match status" value="1"/>
</dbReference>
<dbReference type="PROSITE" id="PS01209">
    <property type="entry name" value="LDLRA_1"/>
    <property type="match status" value="1"/>
</dbReference>
<dbReference type="SMART" id="SM00020">
    <property type="entry name" value="Tryp_SPc"/>
    <property type="match status" value="1"/>
</dbReference>
<evidence type="ECO:0000256" key="14">
    <source>
        <dbReference type="SAM" id="Phobius"/>
    </source>
</evidence>
<dbReference type="Pfam" id="PF00057">
    <property type="entry name" value="Ldl_recept_a"/>
    <property type="match status" value="4"/>
</dbReference>
<feature type="active site" description="Charge relay system" evidence="12">
    <location>
        <position position="798"/>
    </location>
</feature>
<accession>A0A8T3E3F4</accession>
<keyword evidence="7 14" id="KW-1133">Transmembrane helix</keyword>
<evidence type="ECO:0000256" key="8">
    <source>
        <dbReference type="ARBA" id="ARBA00023136"/>
    </source>
</evidence>
<dbReference type="Pfam" id="PF01390">
    <property type="entry name" value="SEA"/>
    <property type="match status" value="1"/>
</dbReference>
<evidence type="ECO:0000256" key="13">
    <source>
        <dbReference type="PROSITE-ProRule" id="PRU00124"/>
    </source>
</evidence>
<feature type="active site" description="Charge relay system" evidence="12">
    <location>
        <position position="649"/>
    </location>
</feature>
<dbReference type="GO" id="GO:0007340">
    <property type="term" value="P:acrosome reaction"/>
    <property type="evidence" value="ECO:0007669"/>
    <property type="project" value="TreeGrafter"/>
</dbReference>
<dbReference type="PROSITE" id="PS00135">
    <property type="entry name" value="TRYPSIN_SER"/>
    <property type="match status" value="1"/>
</dbReference>
<dbReference type="Pfam" id="PF00431">
    <property type="entry name" value="CUB"/>
    <property type="match status" value="2"/>
</dbReference>
<evidence type="ECO:0000256" key="1">
    <source>
        <dbReference type="ARBA" id="ARBA00004606"/>
    </source>
</evidence>
<evidence type="ECO:0000313" key="19">
    <source>
        <dbReference type="Proteomes" id="UP000829720"/>
    </source>
</evidence>
<dbReference type="FunFam" id="2.40.10.10:FF:000003">
    <property type="entry name" value="Transmembrane serine protease 3"/>
    <property type="match status" value="1"/>
</dbReference>
<dbReference type="Gene3D" id="3.30.70.960">
    <property type="entry name" value="SEA domain"/>
    <property type="match status" value="1"/>
</dbReference>
<dbReference type="InterPro" id="IPR018114">
    <property type="entry name" value="TRYPSIN_HIS"/>
</dbReference>
<dbReference type="InterPro" id="IPR036364">
    <property type="entry name" value="SEA_dom_sf"/>
</dbReference>
<keyword evidence="8 11" id="KW-0472">Membrane</keyword>
<keyword evidence="19" id="KW-1185">Reference proteome</keyword>
<evidence type="ECO:0000259" key="16">
    <source>
        <dbReference type="PROSITE" id="PS50024"/>
    </source>
</evidence>